<gene>
    <name evidence="3" type="ORF">GCM10025778_04960</name>
</gene>
<dbReference type="Gene3D" id="3.30.470.20">
    <property type="entry name" value="ATP-grasp fold, B domain"/>
    <property type="match status" value="1"/>
</dbReference>
<dbReference type="EMBL" id="BAABLK010000009">
    <property type="protein sequence ID" value="GAA5225966.1"/>
    <property type="molecule type" value="Genomic_DNA"/>
</dbReference>
<sequence>MQISESQPFVPVILGGDIGAYSLAREFHELYDVRSVVVPSVMTGITEHSRILVPRPFAQQDDPVAFAAFVSELGREFGDVNGTTRPLLLLGAADQHIRFIATYANELSEWFAIPYVGNAELDRATEKDGFYQLCRDLGVSYPATVVHGCAGDAPDARALESELVAEGVPFPAIVKPSDGVAWGALEFAGKRKVHTVASIQELTELINKASGAGYGGTLVIQDLIPGGDSGMHLATFFSDQDKRVRFVSCGRVIVEEHAPGAVGNSAAIVAQANDVAVMEGTRLLEELGWTGFSMFDMKLDPRDGAYKFFELNPRLGRNHFYITAAGHNVARFYVEEYLRGGLAGGTDLVVATERHLYNILPLRLLRRYVPAEMKSGVEELIASKRYSHPLYYSKETNPRRWLYILISTVNHYRKFKRHHPAS</sequence>
<evidence type="ECO:0000256" key="1">
    <source>
        <dbReference type="PROSITE-ProRule" id="PRU00409"/>
    </source>
</evidence>
<dbReference type="InterPro" id="IPR011761">
    <property type="entry name" value="ATP-grasp"/>
</dbReference>
<comment type="caution">
    <text evidence="3">The sequence shown here is derived from an EMBL/GenBank/DDBJ whole genome shotgun (WGS) entry which is preliminary data.</text>
</comment>
<organism evidence="3 4">
    <name type="scientific">Paeniglutamicibacter antarcticus</name>
    <dbReference type="NCBI Taxonomy" id="494023"/>
    <lineage>
        <taxon>Bacteria</taxon>
        <taxon>Bacillati</taxon>
        <taxon>Actinomycetota</taxon>
        <taxon>Actinomycetes</taxon>
        <taxon>Micrococcales</taxon>
        <taxon>Micrococcaceae</taxon>
        <taxon>Paeniglutamicibacter</taxon>
    </lineage>
</organism>
<dbReference type="SUPFAM" id="SSF56059">
    <property type="entry name" value="Glutathione synthetase ATP-binding domain-like"/>
    <property type="match status" value="1"/>
</dbReference>
<accession>A0ABP9THD9</accession>
<evidence type="ECO:0000259" key="2">
    <source>
        <dbReference type="PROSITE" id="PS50975"/>
    </source>
</evidence>
<keyword evidence="4" id="KW-1185">Reference proteome</keyword>
<proteinExistence type="predicted"/>
<evidence type="ECO:0000313" key="3">
    <source>
        <dbReference type="EMBL" id="GAA5225966.1"/>
    </source>
</evidence>
<protein>
    <submittedName>
        <fullName evidence="3">Carboxylate--amine ligase</fullName>
    </submittedName>
</protein>
<evidence type="ECO:0000313" key="4">
    <source>
        <dbReference type="Proteomes" id="UP001501257"/>
    </source>
</evidence>
<name>A0ABP9THD9_9MICC</name>
<keyword evidence="1" id="KW-0547">Nucleotide-binding</keyword>
<dbReference type="GO" id="GO:0016874">
    <property type="term" value="F:ligase activity"/>
    <property type="evidence" value="ECO:0007669"/>
    <property type="project" value="UniProtKB-KW"/>
</dbReference>
<dbReference type="RefSeq" id="WP_210099378.1">
    <property type="nucleotide sequence ID" value="NZ_BAABLK010000009.1"/>
</dbReference>
<feature type="domain" description="ATP-grasp" evidence="2">
    <location>
        <begin position="131"/>
        <end position="338"/>
    </location>
</feature>
<keyword evidence="3" id="KW-0436">Ligase</keyword>
<reference evidence="4" key="1">
    <citation type="journal article" date="2019" name="Int. J. Syst. Evol. Microbiol.">
        <title>The Global Catalogue of Microorganisms (GCM) 10K type strain sequencing project: providing services to taxonomists for standard genome sequencing and annotation.</title>
        <authorList>
            <consortium name="The Broad Institute Genomics Platform"/>
            <consortium name="The Broad Institute Genome Sequencing Center for Infectious Disease"/>
            <person name="Wu L."/>
            <person name="Ma J."/>
        </authorList>
    </citation>
    <scope>NUCLEOTIDE SEQUENCE [LARGE SCALE GENOMIC DNA]</scope>
    <source>
        <strain evidence="4">JCM 18952</strain>
    </source>
</reference>
<dbReference type="PROSITE" id="PS50975">
    <property type="entry name" value="ATP_GRASP"/>
    <property type="match status" value="1"/>
</dbReference>
<keyword evidence="1" id="KW-0067">ATP-binding</keyword>
<dbReference type="Proteomes" id="UP001501257">
    <property type="component" value="Unassembled WGS sequence"/>
</dbReference>